<gene>
    <name evidence="2" type="ORF">METZ01_LOCUS38202</name>
</gene>
<protein>
    <recommendedName>
        <fullName evidence="3">Lipopolysaccharide-assembly</fullName>
    </recommendedName>
</protein>
<reference evidence="2" key="1">
    <citation type="submission" date="2018-05" db="EMBL/GenBank/DDBJ databases">
        <authorList>
            <person name="Lanie J.A."/>
            <person name="Ng W.-L."/>
            <person name="Kazmierczak K.M."/>
            <person name="Andrzejewski T.M."/>
            <person name="Davidsen T.M."/>
            <person name="Wayne K.J."/>
            <person name="Tettelin H."/>
            <person name="Glass J.I."/>
            <person name="Rusch D."/>
            <person name="Podicherti R."/>
            <person name="Tsui H.-C.T."/>
            <person name="Winkler M.E."/>
        </authorList>
    </citation>
    <scope>NUCLEOTIDE SEQUENCE</scope>
</reference>
<keyword evidence="1" id="KW-1133">Transmembrane helix</keyword>
<dbReference type="AlphaFoldDB" id="A0A381R3E5"/>
<evidence type="ECO:0008006" key="3">
    <source>
        <dbReference type="Google" id="ProtNLM"/>
    </source>
</evidence>
<dbReference type="GO" id="GO:0019867">
    <property type="term" value="C:outer membrane"/>
    <property type="evidence" value="ECO:0007669"/>
    <property type="project" value="InterPro"/>
</dbReference>
<name>A0A381R3E5_9ZZZZ</name>
<dbReference type="EMBL" id="UINC01001631">
    <property type="protein sequence ID" value="SUZ85348.1"/>
    <property type="molecule type" value="Genomic_DNA"/>
</dbReference>
<accession>A0A381R3E5</accession>
<proteinExistence type="predicted"/>
<dbReference type="Pfam" id="PF04390">
    <property type="entry name" value="LptE"/>
    <property type="match status" value="1"/>
</dbReference>
<organism evidence="2">
    <name type="scientific">marine metagenome</name>
    <dbReference type="NCBI Taxonomy" id="408172"/>
    <lineage>
        <taxon>unclassified sequences</taxon>
        <taxon>metagenomes</taxon>
        <taxon>ecological metagenomes</taxon>
    </lineage>
</organism>
<evidence type="ECO:0000256" key="1">
    <source>
        <dbReference type="SAM" id="Phobius"/>
    </source>
</evidence>
<feature type="transmembrane region" description="Helical" evidence="1">
    <location>
        <begin position="34"/>
        <end position="55"/>
    </location>
</feature>
<keyword evidence="1" id="KW-0812">Transmembrane</keyword>
<dbReference type="GO" id="GO:0043165">
    <property type="term" value="P:Gram-negative-bacterium-type cell outer membrane assembly"/>
    <property type="evidence" value="ECO:0007669"/>
    <property type="project" value="InterPro"/>
</dbReference>
<sequence>MSKIKIKPYTFRQRGTLQNLLNCSSEFPLKKKVLFLHYFLGIAFGLLLSGCGYVIEGSNPVLPNEARTLALLPIQNKTFKAGLETDLAEQLNRLLRSNSSVKIMPSGQADLRMSITLLNLKTTSSGLSKDQISTGVKVIIQCQVILEDMRSGSKVWEEEMLQFKLTESGRNETDTVSSFSLSGSIRELIKQIAKKIYDRLFTTF</sequence>
<evidence type="ECO:0000313" key="2">
    <source>
        <dbReference type="EMBL" id="SUZ85348.1"/>
    </source>
</evidence>
<dbReference type="InterPro" id="IPR007485">
    <property type="entry name" value="LPS_assembly_LptE"/>
</dbReference>
<keyword evidence="1" id="KW-0472">Membrane</keyword>